<reference evidence="2 3" key="1">
    <citation type="journal article" date="2015" name="PLoS ONE">
        <title>Rice-Infecting Pseudomonas Genomes Are Highly Accessorized and Harbor Multiple Putative Virulence Mechanisms to Cause Sheath Brown Rot.</title>
        <authorList>
            <person name="Quibod I.L."/>
            <person name="Grande G."/>
            <person name="Oreiro E.G."/>
            <person name="Borja F.N."/>
            <person name="Dossa G.S."/>
            <person name="Mauleon R."/>
            <person name="Cruz C.V."/>
            <person name="Oliva R."/>
        </authorList>
    </citation>
    <scope>NUCLEOTIDE SEQUENCE [LARGE SCALE GENOMIC DNA]</scope>
    <source>
        <strain evidence="2 3">IRRI 6609</strain>
    </source>
</reference>
<comment type="caution">
    <text evidence="2">The sequence shown here is derived from an EMBL/GenBank/DDBJ whole genome shotgun (WGS) entry which is preliminary data.</text>
</comment>
<name>A0A0N0E518_9PSED</name>
<gene>
    <name evidence="2" type="ORF">PF66_01530</name>
</gene>
<dbReference type="STRING" id="50340.PF66_01530"/>
<protein>
    <submittedName>
        <fullName evidence="2">Uncharacterized protein</fullName>
    </submittedName>
</protein>
<organism evidence="2 3">
    <name type="scientific">Pseudomonas asplenii</name>
    <dbReference type="NCBI Taxonomy" id="53407"/>
    <lineage>
        <taxon>Bacteria</taxon>
        <taxon>Pseudomonadati</taxon>
        <taxon>Pseudomonadota</taxon>
        <taxon>Gammaproteobacteria</taxon>
        <taxon>Pseudomonadales</taxon>
        <taxon>Pseudomonadaceae</taxon>
        <taxon>Pseudomonas</taxon>
    </lineage>
</organism>
<dbReference type="OrthoDB" id="7018450at2"/>
<feature type="chain" id="PRO_5005847047" evidence="1">
    <location>
        <begin position="30"/>
        <end position="411"/>
    </location>
</feature>
<dbReference type="EMBL" id="JSYZ01000004">
    <property type="protein sequence ID" value="KPA91947.1"/>
    <property type="molecule type" value="Genomic_DNA"/>
</dbReference>
<feature type="signal peptide" evidence="1">
    <location>
        <begin position="1"/>
        <end position="29"/>
    </location>
</feature>
<dbReference type="PATRIC" id="fig|50340.43.peg.4687"/>
<proteinExistence type="predicted"/>
<accession>A0A0N0E518</accession>
<keyword evidence="3" id="KW-1185">Reference proteome</keyword>
<dbReference type="Proteomes" id="UP000037931">
    <property type="component" value="Unassembled WGS sequence"/>
</dbReference>
<evidence type="ECO:0000313" key="2">
    <source>
        <dbReference type="EMBL" id="KPA91947.1"/>
    </source>
</evidence>
<dbReference type="AlphaFoldDB" id="A0A0N0E518"/>
<sequence precursor="true">MASLLKAHATTLMTCGVLSVGLIAPLAHAATFQPVGPTSATASSIAQSVNSTGKVVGAIGSDTPGGPDRAWVDPGVALTPLNSGDSCRANSISNEPSTGSPNRILGVCTAPSGLARVTTWSSGLNNPTEDKPLSLLGTGLLPDTSAKATSRSRVTGFTAGQSLNSAGQATSVVWNQGNAVALALLDVPLVRDNCLPVGVNNQAFNNLAIALNCPGPGGTVTPKLATNGLLGFTVVNLQVPTNSHCELVAVNTQRQVFGTCLDPATSKSTAAYWETPSSAPKLLNMSGHPANQAKFANELGYVAVTYQLTSGGFGAALWQPAASRIWFVTPPANITSLAIVALASSNRLLLDQTNTAQIVNGATWTVENGLQAWGSYQGQPVQGIDMDSSGSYAAATATVAGKVVALRAILP</sequence>
<evidence type="ECO:0000256" key="1">
    <source>
        <dbReference type="SAM" id="SignalP"/>
    </source>
</evidence>
<keyword evidence="1" id="KW-0732">Signal</keyword>
<dbReference type="RefSeq" id="WP_152972978.1">
    <property type="nucleotide sequence ID" value="NZ_JSYZ01000004.1"/>
</dbReference>
<evidence type="ECO:0000313" key="3">
    <source>
        <dbReference type="Proteomes" id="UP000037931"/>
    </source>
</evidence>